<proteinExistence type="predicted"/>
<dbReference type="GO" id="GO:0006310">
    <property type="term" value="P:DNA recombination"/>
    <property type="evidence" value="ECO:0007669"/>
    <property type="project" value="UniProtKB-KW"/>
</dbReference>
<dbReference type="PRINTS" id="PR01590">
    <property type="entry name" value="HTHFIS"/>
</dbReference>
<dbReference type="InterPro" id="IPR024456">
    <property type="entry name" value="Integrase_catalytic_putative"/>
</dbReference>
<reference evidence="4 5" key="1">
    <citation type="submission" date="2020-04" db="EMBL/GenBank/DDBJ databases">
        <authorList>
            <person name="De Canck E."/>
        </authorList>
    </citation>
    <scope>NUCLEOTIDE SEQUENCE [LARGE SCALE GENOMIC DNA]</scope>
    <source>
        <strain evidence="4 5">LMG 27174</strain>
    </source>
</reference>
<evidence type="ECO:0000259" key="2">
    <source>
        <dbReference type="Pfam" id="PF12834"/>
    </source>
</evidence>
<organism evidence="4 5">
    <name type="scientific">Paraburkholderia rhynchosiae</name>
    <dbReference type="NCBI Taxonomy" id="487049"/>
    <lineage>
        <taxon>Bacteria</taxon>
        <taxon>Pseudomonadati</taxon>
        <taxon>Pseudomonadota</taxon>
        <taxon>Betaproteobacteria</taxon>
        <taxon>Burkholderiales</taxon>
        <taxon>Burkholderiaceae</taxon>
        <taxon>Paraburkholderia</taxon>
    </lineage>
</organism>
<evidence type="ECO:0000259" key="3">
    <source>
        <dbReference type="Pfam" id="PF12835"/>
    </source>
</evidence>
<dbReference type="Gene3D" id="1.10.10.60">
    <property type="entry name" value="Homeodomain-like"/>
    <property type="match status" value="1"/>
</dbReference>
<feature type="domain" description="Integrase catalytic" evidence="3">
    <location>
        <begin position="188"/>
        <end position="307"/>
    </location>
</feature>
<evidence type="ECO:0000313" key="4">
    <source>
        <dbReference type="EMBL" id="CAB3740445.1"/>
    </source>
</evidence>
<accession>A0A6J5CPD0</accession>
<dbReference type="AlphaFoldDB" id="A0A6J5CPD0"/>
<dbReference type="Proteomes" id="UP000494205">
    <property type="component" value="Unassembled WGS sequence"/>
</dbReference>
<feature type="domain" description="Putative integrase N-terminal" evidence="2">
    <location>
        <begin position="77"/>
        <end position="141"/>
    </location>
</feature>
<keyword evidence="1" id="KW-0233">DNA recombination</keyword>
<evidence type="ECO:0000256" key="1">
    <source>
        <dbReference type="ARBA" id="ARBA00023172"/>
    </source>
</evidence>
<evidence type="ECO:0000313" key="5">
    <source>
        <dbReference type="Proteomes" id="UP000494205"/>
    </source>
</evidence>
<dbReference type="Pfam" id="PF12835">
    <property type="entry name" value="Integrase_1"/>
    <property type="match status" value="1"/>
</dbReference>
<evidence type="ECO:0008006" key="6">
    <source>
        <dbReference type="Google" id="ProtNLM"/>
    </source>
</evidence>
<dbReference type="GO" id="GO:0043565">
    <property type="term" value="F:sequence-specific DNA binding"/>
    <property type="evidence" value="ECO:0007669"/>
    <property type="project" value="InterPro"/>
</dbReference>
<dbReference type="InterPro" id="IPR024457">
    <property type="entry name" value="Putative_integrase_N"/>
</dbReference>
<dbReference type="SUPFAM" id="SSF56349">
    <property type="entry name" value="DNA breaking-rejoining enzymes"/>
    <property type="match status" value="1"/>
</dbReference>
<protein>
    <recommendedName>
        <fullName evidence="6">Fis family transcriptional regulator</fullName>
    </recommendedName>
</protein>
<dbReference type="InterPro" id="IPR011010">
    <property type="entry name" value="DNA_brk_join_enz"/>
</dbReference>
<dbReference type="GO" id="GO:0015074">
    <property type="term" value="P:DNA integration"/>
    <property type="evidence" value="ECO:0007669"/>
    <property type="project" value="InterPro"/>
</dbReference>
<dbReference type="EMBL" id="CADIJZ010000043">
    <property type="protein sequence ID" value="CAB3740445.1"/>
    <property type="molecule type" value="Genomic_DNA"/>
</dbReference>
<dbReference type="Pfam" id="PF12834">
    <property type="entry name" value="Phage_int_SAM_2"/>
    <property type="match status" value="1"/>
</dbReference>
<sequence length="405" mass="45074">MFNSVSGAAAASGQVAVQRIARRYIHGGIRVSAILNVRAVLRDYWLRADFKDVLEELLLSNVNRVHSRTRISAKPLSIKTQERRTSAICKSFEELRQNGFALQSPYALKQKHVEFLVKFWVDAKQTGGTIENKLTYLRALCGWIKKPNLIGTLADYVDREQHDLVRSYVAQRDKSWEGNGIDAEAKINEIAVTHPNVAVQLKLQAAFGLRVEESFLLRPLEAVRNHDLLDVTRGTKGGRERVVPIELKFAVLEEAATLSNPYTGSTIPHGYTKQQWREHYYHVLKKHGVTQAGIGVTSHGLRHQFLQQMYERITGVGAPIKSPAERVDREAHKAAMQRVVEAAGHSRATKANAYLSTHAALAVKKTSSLTREMALEAVATAGGVKSRAAAAMGISRQALYRLLEK</sequence>
<name>A0A6J5CPD0_9BURK</name>
<dbReference type="Gene3D" id="1.10.443.10">
    <property type="entry name" value="Intergrase catalytic core"/>
    <property type="match status" value="1"/>
</dbReference>
<dbReference type="InterPro" id="IPR002197">
    <property type="entry name" value="HTH_Fis"/>
</dbReference>
<dbReference type="InterPro" id="IPR013762">
    <property type="entry name" value="Integrase-like_cat_sf"/>
</dbReference>
<gene>
    <name evidence="4" type="ORF">LMG27174_06650</name>
</gene>